<dbReference type="SUPFAM" id="SSF55729">
    <property type="entry name" value="Acyl-CoA N-acyltransferases (Nat)"/>
    <property type="match status" value="1"/>
</dbReference>
<dbReference type="RefSeq" id="WP_320427086.1">
    <property type="nucleotide sequence ID" value="NZ_JAXCLA010000014.1"/>
</dbReference>
<organism evidence="4 5">
    <name type="scientific">Roseateles agri</name>
    <dbReference type="NCBI Taxonomy" id="3098619"/>
    <lineage>
        <taxon>Bacteria</taxon>
        <taxon>Pseudomonadati</taxon>
        <taxon>Pseudomonadota</taxon>
        <taxon>Betaproteobacteria</taxon>
        <taxon>Burkholderiales</taxon>
        <taxon>Sphaerotilaceae</taxon>
        <taxon>Roseateles</taxon>
    </lineage>
</organism>
<dbReference type="Gene3D" id="3.40.630.30">
    <property type="match status" value="1"/>
</dbReference>
<dbReference type="InterPro" id="IPR050832">
    <property type="entry name" value="Bact_Acetyltransf"/>
</dbReference>
<name>A0ABU5DS23_9BURK</name>
<evidence type="ECO:0000256" key="1">
    <source>
        <dbReference type="ARBA" id="ARBA00022679"/>
    </source>
</evidence>
<keyword evidence="1 4" id="KW-0808">Transferase</keyword>
<accession>A0ABU5DS23</accession>
<feature type="domain" description="N-acetyltransferase" evidence="3">
    <location>
        <begin position="11"/>
        <end position="175"/>
    </location>
</feature>
<dbReference type="Pfam" id="PF00583">
    <property type="entry name" value="Acetyltransf_1"/>
    <property type="match status" value="1"/>
</dbReference>
<dbReference type="EC" id="2.3.1.-" evidence="4"/>
<dbReference type="InterPro" id="IPR000182">
    <property type="entry name" value="GNAT_dom"/>
</dbReference>
<dbReference type="PANTHER" id="PTHR43877">
    <property type="entry name" value="AMINOALKYLPHOSPHONATE N-ACETYLTRANSFERASE-RELATED-RELATED"/>
    <property type="match status" value="1"/>
</dbReference>
<dbReference type="PROSITE" id="PS51186">
    <property type="entry name" value="GNAT"/>
    <property type="match status" value="1"/>
</dbReference>
<keyword evidence="5" id="KW-1185">Reference proteome</keyword>
<evidence type="ECO:0000313" key="5">
    <source>
        <dbReference type="Proteomes" id="UP001285263"/>
    </source>
</evidence>
<reference evidence="4 5" key="1">
    <citation type="submission" date="2023-11" db="EMBL/GenBank/DDBJ databases">
        <title>Paucibacter sp. nov., isolated from fresh soil in Korea.</title>
        <authorList>
            <person name="Le N.T.T."/>
        </authorList>
    </citation>
    <scope>NUCLEOTIDE SEQUENCE [LARGE SCALE GENOMIC DNA]</scope>
    <source>
        <strain evidence="4 5">R3-3</strain>
    </source>
</reference>
<dbReference type="PANTHER" id="PTHR43877:SF2">
    <property type="entry name" value="AMINOALKYLPHOSPHONATE N-ACETYLTRANSFERASE-RELATED"/>
    <property type="match status" value="1"/>
</dbReference>
<dbReference type="CDD" id="cd04301">
    <property type="entry name" value="NAT_SF"/>
    <property type="match status" value="1"/>
</dbReference>
<sequence>MTQQPADPTRITIRRGIPADAAAMAAHMGEAEIYAGLLQLPYPSEDMWRQRIQEMGSQPGKDLFLVAEHGGEMVGNAGLHPAGNSLRRRHAMMLGISVSPQAQGSGVGSALMAALLDYADNWGQVLRIELTVYSDNERAIRLYRRFGFEPEGTMRAYALRAGRYVDVLAMARLHPAPPQLP</sequence>
<dbReference type="InterPro" id="IPR016181">
    <property type="entry name" value="Acyl_CoA_acyltransferase"/>
</dbReference>
<evidence type="ECO:0000313" key="4">
    <source>
        <dbReference type="EMBL" id="MDY0749119.1"/>
    </source>
</evidence>
<keyword evidence="2 4" id="KW-0012">Acyltransferase</keyword>
<comment type="caution">
    <text evidence="4">The sequence shown here is derived from an EMBL/GenBank/DDBJ whole genome shotgun (WGS) entry which is preliminary data.</text>
</comment>
<proteinExistence type="predicted"/>
<dbReference type="EMBL" id="JAXCLA010000014">
    <property type="protein sequence ID" value="MDY0749119.1"/>
    <property type="molecule type" value="Genomic_DNA"/>
</dbReference>
<dbReference type="GO" id="GO:0016746">
    <property type="term" value="F:acyltransferase activity"/>
    <property type="evidence" value="ECO:0007669"/>
    <property type="project" value="UniProtKB-KW"/>
</dbReference>
<evidence type="ECO:0000256" key="2">
    <source>
        <dbReference type="ARBA" id="ARBA00023315"/>
    </source>
</evidence>
<gene>
    <name evidence="4" type="ORF">SNE35_31775</name>
</gene>
<evidence type="ECO:0000259" key="3">
    <source>
        <dbReference type="PROSITE" id="PS51186"/>
    </source>
</evidence>
<protein>
    <submittedName>
        <fullName evidence="4">GNAT family N-acetyltransferase</fullName>
        <ecNumber evidence="4">2.3.1.-</ecNumber>
    </submittedName>
</protein>
<dbReference type="Proteomes" id="UP001285263">
    <property type="component" value="Unassembled WGS sequence"/>
</dbReference>